<keyword evidence="4 8" id="KW-0479">Metal-binding</keyword>
<dbReference type="Proteomes" id="UP000244064">
    <property type="component" value="Unassembled WGS sequence"/>
</dbReference>
<accession>A0A2T5PA61</accession>
<dbReference type="InterPro" id="IPR036909">
    <property type="entry name" value="Cyt_c-like_dom_sf"/>
</dbReference>
<evidence type="ECO:0000256" key="8">
    <source>
        <dbReference type="PIRSR" id="PIRSR602324-1"/>
    </source>
</evidence>
<dbReference type="OrthoDB" id="9814063at2"/>
<feature type="binding site" description="covalent" evidence="8">
    <location>
        <position position="34"/>
    </location>
    <ligand>
        <name>heme c</name>
        <dbReference type="ChEBI" id="CHEBI:61717"/>
    </ligand>
</feature>
<dbReference type="EMBL" id="QASN01000016">
    <property type="protein sequence ID" value="PTU74627.1"/>
    <property type="molecule type" value="Genomic_DNA"/>
</dbReference>
<dbReference type="SUPFAM" id="SSF46626">
    <property type="entry name" value="Cytochrome c"/>
    <property type="match status" value="1"/>
</dbReference>
<evidence type="ECO:0000256" key="6">
    <source>
        <dbReference type="ARBA" id="ARBA00023004"/>
    </source>
</evidence>
<gene>
    <name evidence="11" type="ORF">DBO85_08715</name>
</gene>
<dbReference type="PRINTS" id="PR00606">
    <property type="entry name" value="CYTCHROMECID"/>
</dbReference>
<dbReference type="Gene3D" id="1.10.760.10">
    <property type="entry name" value="Cytochrome c-like domain"/>
    <property type="match status" value="1"/>
</dbReference>
<dbReference type="GO" id="GO:0020037">
    <property type="term" value="F:heme binding"/>
    <property type="evidence" value="ECO:0007669"/>
    <property type="project" value="InterPro"/>
</dbReference>
<comment type="caution">
    <text evidence="11">The sequence shown here is derived from an EMBL/GenBank/DDBJ whole genome shotgun (WGS) entry which is preliminary data.</text>
</comment>
<dbReference type="AlphaFoldDB" id="A0A2T5PA61"/>
<organism evidence="11 12">
    <name type="scientific">Pseudomonas mangrovi</name>
    <dbReference type="NCBI Taxonomy" id="2161748"/>
    <lineage>
        <taxon>Bacteria</taxon>
        <taxon>Pseudomonadati</taxon>
        <taxon>Pseudomonadota</taxon>
        <taxon>Gammaproteobacteria</taxon>
        <taxon>Pseudomonadales</taxon>
        <taxon>Pseudomonadaceae</taxon>
        <taxon>Pseudomonas</taxon>
    </lineage>
</organism>
<feature type="domain" description="Cytochrome c" evidence="10">
    <location>
        <begin position="20"/>
        <end position="104"/>
    </location>
</feature>
<dbReference type="InterPro" id="IPR002324">
    <property type="entry name" value="Cyt_c_ID"/>
</dbReference>
<feature type="chain" id="PRO_5015744173" description="Cytochrome c-551" evidence="9">
    <location>
        <begin position="23"/>
        <end position="104"/>
    </location>
</feature>
<keyword evidence="12" id="KW-1185">Reference proteome</keyword>
<evidence type="ECO:0000256" key="3">
    <source>
        <dbReference type="ARBA" id="ARBA00022617"/>
    </source>
</evidence>
<feature type="binding site" description="axial binding residue" evidence="8">
    <location>
        <position position="38"/>
    </location>
    <ligand>
        <name>heme c</name>
        <dbReference type="ChEBI" id="CHEBI:61717"/>
    </ligand>
    <ligandPart>
        <name>Fe</name>
        <dbReference type="ChEBI" id="CHEBI:18248"/>
    </ligandPart>
</feature>
<dbReference type="GO" id="GO:0009055">
    <property type="term" value="F:electron transfer activity"/>
    <property type="evidence" value="ECO:0007669"/>
    <property type="project" value="InterPro"/>
</dbReference>
<keyword evidence="6 8" id="KW-0408">Iron</keyword>
<evidence type="ECO:0000256" key="9">
    <source>
        <dbReference type="SAM" id="SignalP"/>
    </source>
</evidence>
<protein>
    <recommendedName>
        <fullName evidence="1">Cytochrome c-551</fullName>
    </recommendedName>
    <alternativeName>
        <fullName evidence="7">Cytochrome c551</fullName>
    </alternativeName>
</protein>
<evidence type="ECO:0000256" key="5">
    <source>
        <dbReference type="ARBA" id="ARBA00022982"/>
    </source>
</evidence>
<feature type="binding site" description="axial binding residue" evidence="8">
    <location>
        <position position="83"/>
    </location>
    <ligand>
        <name>heme c</name>
        <dbReference type="ChEBI" id="CHEBI:61717"/>
    </ligand>
    <ligandPart>
        <name>Fe</name>
        <dbReference type="ChEBI" id="CHEBI:18248"/>
    </ligandPart>
</feature>
<dbReference type="InterPro" id="IPR009056">
    <property type="entry name" value="Cyt_c-like_dom"/>
</dbReference>
<evidence type="ECO:0000256" key="4">
    <source>
        <dbReference type="ARBA" id="ARBA00022723"/>
    </source>
</evidence>
<reference evidence="11 12" key="1">
    <citation type="submission" date="2018-04" db="EMBL/GenBank/DDBJ databases">
        <title>Pseudomonas sp. nov., isolated from mangrove soil.</title>
        <authorList>
            <person name="Chen C."/>
        </authorList>
    </citation>
    <scope>NUCLEOTIDE SEQUENCE [LARGE SCALE GENOMIC DNA]</scope>
    <source>
        <strain evidence="11 12">TC-11</strain>
    </source>
</reference>
<evidence type="ECO:0000259" key="10">
    <source>
        <dbReference type="PROSITE" id="PS51007"/>
    </source>
</evidence>
<dbReference type="PROSITE" id="PS51007">
    <property type="entry name" value="CYTC"/>
    <property type="match status" value="1"/>
</dbReference>
<evidence type="ECO:0000256" key="1">
    <source>
        <dbReference type="ARBA" id="ARBA00021020"/>
    </source>
</evidence>
<dbReference type="GO" id="GO:0005506">
    <property type="term" value="F:iron ion binding"/>
    <property type="evidence" value="ECO:0007669"/>
    <property type="project" value="InterPro"/>
</dbReference>
<keyword evidence="5" id="KW-0249">Electron transport</keyword>
<evidence type="ECO:0000313" key="12">
    <source>
        <dbReference type="Proteomes" id="UP000244064"/>
    </source>
</evidence>
<feature type="signal peptide" evidence="9">
    <location>
        <begin position="1"/>
        <end position="22"/>
    </location>
</feature>
<keyword evidence="9" id="KW-0732">Signal</keyword>
<keyword evidence="2" id="KW-0813">Transport</keyword>
<evidence type="ECO:0000256" key="2">
    <source>
        <dbReference type="ARBA" id="ARBA00022448"/>
    </source>
</evidence>
<sequence length="104" mass="10804">MKKTLCVLFALAGVGSLQPALAADGEAIFKSKPCVACHAVDTKMMGPAFKEVAAKYADQADAKDVLAASIKGGSSGKWGPIPMPPNAVTDEEVATLVEWILSQK</sequence>
<dbReference type="RefSeq" id="WP_108106878.1">
    <property type="nucleotide sequence ID" value="NZ_QASN01000016.1"/>
</dbReference>
<comment type="PTM">
    <text evidence="8">Binds 1 heme c group covalently per subunit.</text>
</comment>
<evidence type="ECO:0000313" key="11">
    <source>
        <dbReference type="EMBL" id="PTU74627.1"/>
    </source>
</evidence>
<name>A0A2T5PA61_9PSED</name>
<dbReference type="Pfam" id="PF00034">
    <property type="entry name" value="Cytochrom_C"/>
    <property type="match status" value="1"/>
</dbReference>
<evidence type="ECO:0000256" key="7">
    <source>
        <dbReference type="ARBA" id="ARBA00031244"/>
    </source>
</evidence>
<proteinExistence type="predicted"/>
<keyword evidence="3 8" id="KW-0349">Heme</keyword>